<feature type="transmembrane region" description="Helical" evidence="11">
    <location>
        <begin position="119"/>
        <end position="141"/>
    </location>
</feature>
<reference evidence="14 15" key="1">
    <citation type="submission" date="2009-08" db="EMBL/GenBank/DDBJ databases">
        <title>The Genome Sequence of Spizellomyces punctatus strain DAOM BR117.</title>
        <authorList>
            <consortium name="The Broad Institute Genome Sequencing Platform"/>
            <person name="Russ C."/>
            <person name="Cuomo C."/>
            <person name="Shea T."/>
            <person name="Young S.K."/>
            <person name="Zeng Q."/>
            <person name="Koehrsen M."/>
            <person name="Haas B."/>
            <person name="Borodovsky M."/>
            <person name="Guigo R."/>
            <person name="Alvarado L."/>
            <person name="Berlin A."/>
            <person name="Bochicchio J."/>
            <person name="Borenstein D."/>
            <person name="Chapman S."/>
            <person name="Chen Z."/>
            <person name="Engels R."/>
            <person name="Freedman E."/>
            <person name="Gellesch M."/>
            <person name="Goldberg J."/>
            <person name="Griggs A."/>
            <person name="Gujja S."/>
            <person name="Heiman D."/>
            <person name="Hepburn T."/>
            <person name="Howarth C."/>
            <person name="Jen D."/>
            <person name="Larson L."/>
            <person name="Lewis B."/>
            <person name="Mehta T."/>
            <person name="Park D."/>
            <person name="Pearson M."/>
            <person name="Roberts A."/>
            <person name="Saif S."/>
            <person name="Shenoy N."/>
            <person name="Sisk P."/>
            <person name="Stolte C."/>
            <person name="Sykes S."/>
            <person name="Thomson T."/>
            <person name="Walk T."/>
            <person name="White J."/>
            <person name="Yandava C."/>
            <person name="Burger G."/>
            <person name="Gray M.W."/>
            <person name="Holland P.W.H."/>
            <person name="King N."/>
            <person name="Lang F.B.F."/>
            <person name="Roger A.J."/>
            <person name="Ruiz-Trillo I."/>
            <person name="Lander E."/>
            <person name="Nusbaum C."/>
        </authorList>
    </citation>
    <scope>NUCLEOTIDE SEQUENCE [LARGE SCALE GENOMIC DNA]</scope>
    <source>
        <strain evidence="14 15">DAOM BR117</strain>
    </source>
</reference>
<dbReference type="FunCoup" id="A0A0L0HUM6">
    <property type="interactions" value="107"/>
</dbReference>
<dbReference type="AlphaFoldDB" id="A0A0L0HUM6"/>
<name>A0A0L0HUM6_SPIPD</name>
<comment type="caution">
    <text evidence="11">Lacks conserved residue(s) required for the propagation of feature annotation.</text>
</comment>
<dbReference type="InParanoid" id="A0A0L0HUM6"/>
<protein>
    <submittedName>
        <fullName evidence="14">V-type ATPase, C subunit</fullName>
    </submittedName>
</protein>
<dbReference type="RefSeq" id="XP_016612841.1">
    <property type="nucleotide sequence ID" value="XM_016748830.1"/>
</dbReference>
<feature type="domain" description="V-ATPase proteolipid subunit C-like" evidence="13">
    <location>
        <begin position="123"/>
        <end position="181"/>
    </location>
</feature>
<evidence type="ECO:0000256" key="5">
    <source>
        <dbReference type="ARBA" id="ARBA00022781"/>
    </source>
</evidence>
<evidence type="ECO:0000256" key="9">
    <source>
        <dbReference type="ARBA" id="ARBA00045519"/>
    </source>
</evidence>
<keyword evidence="6 11" id="KW-1133">Transmembrane helix</keyword>
<proteinExistence type="inferred from homology"/>
<evidence type="ECO:0000256" key="7">
    <source>
        <dbReference type="ARBA" id="ARBA00023065"/>
    </source>
</evidence>
<evidence type="ECO:0000256" key="12">
    <source>
        <dbReference type="SAM" id="MobiDB-lite"/>
    </source>
</evidence>
<dbReference type="GO" id="GO:0008553">
    <property type="term" value="F:P-type proton-exporting transporter activity"/>
    <property type="evidence" value="ECO:0007669"/>
    <property type="project" value="EnsemblFungi"/>
</dbReference>
<evidence type="ECO:0000256" key="1">
    <source>
        <dbReference type="ARBA" id="ARBA00004141"/>
    </source>
</evidence>
<evidence type="ECO:0000256" key="2">
    <source>
        <dbReference type="ARBA" id="ARBA00007296"/>
    </source>
</evidence>
<dbReference type="SUPFAM" id="SSF81333">
    <property type="entry name" value="F1F0 ATP synthase subunit C"/>
    <property type="match status" value="2"/>
</dbReference>
<dbReference type="InterPro" id="IPR000245">
    <property type="entry name" value="ATPase_proteolipid_csu"/>
</dbReference>
<dbReference type="InterPro" id="IPR002379">
    <property type="entry name" value="ATPase_proteolipid_c-like_dom"/>
</dbReference>
<comment type="subunit">
    <text evidence="10 11">V-ATPase is a heteromultimeric enzyme composed of a peripheral catalytic V1 complex (components A to H) attached to an integral membrane V0 proton pore complex (components: a, c, c', c'', d, e, f and VOA1). The decameric c-ring forms the proton-conducting pore, and is composed of eight proteolipid subunits c, one subunit c' and one subunit c''.</text>
</comment>
<feature type="transmembrane region" description="Helical" evidence="11">
    <location>
        <begin position="203"/>
        <end position="236"/>
    </location>
</feature>
<keyword evidence="8 11" id="KW-0472">Membrane</keyword>
<feature type="region of interest" description="Disordered" evidence="12">
    <location>
        <begin position="1"/>
        <end position="64"/>
    </location>
</feature>
<evidence type="ECO:0000256" key="6">
    <source>
        <dbReference type="ARBA" id="ARBA00022989"/>
    </source>
</evidence>
<dbReference type="GO" id="GO:0000220">
    <property type="term" value="C:vacuolar proton-transporting V-type ATPase, V0 domain"/>
    <property type="evidence" value="ECO:0007669"/>
    <property type="project" value="EnsemblFungi"/>
</dbReference>
<dbReference type="Gene3D" id="1.20.120.610">
    <property type="entry name" value="lithium bound rotor ring of v- atpase"/>
    <property type="match status" value="1"/>
</dbReference>
<feature type="transmembrane region" description="Helical" evidence="11">
    <location>
        <begin position="243"/>
        <end position="268"/>
    </location>
</feature>
<feature type="domain" description="V-ATPase proteolipid subunit C-like" evidence="13">
    <location>
        <begin position="209"/>
        <end position="268"/>
    </location>
</feature>
<dbReference type="VEuPathDB" id="FungiDB:SPPG_00504"/>
<organism evidence="14 15">
    <name type="scientific">Spizellomyces punctatus (strain DAOM BR117)</name>
    <dbReference type="NCBI Taxonomy" id="645134"/>
    <lineage>
        <taxon>Eukaryota</taxon>
        <taxon>Fungi</taxon>
        <taxon>Fungi incertae sedis</taxon>
        <taxon>Chytridiomycota</taxon>
        <taxon>Chytridiomycota incertae sedis</taxon>
        <taxon>Chytridiomycetes</taxon>
        <taxon>Spizellomycetales</taxon>
        <taxon>Spizellomycetaceae</taxon>
        <taxon>Spizellomyces</taxon>
    </lineage>
</organism>
<dbReference type="GO" id="GO:0007035">
    <property type="term" value="P:vacuolar acidification"/>
    <property type="evidence" value="ECO:0007669"/>
    <property type="project" value="EnsemblFungi"/>
</dbReference>
<comment type="similarity">
    <text evidence="2 11">Belongs to the V-ATPase proteolipid subunit family.</text>
</comment>
<evidence type="ECO:0000313" key="15">
    <source>
        <dbReference type="Proteomes" id="UP000053201"/>
    </source>
</evidence>
<evidence type="ECO:0000256" key="10">
    <source>
        <dbReference type="ARBA" id="ARBA00046480"/>
    </source>
</evidence>
<dbReference type="Pfam" id="PF00137">
    <property type="entry name" value="ATP-synt_C"/>
    <property type="match status" value="2"/>
</dbReference>
<dbReference type="GO" id="GO:0046961">
    <property type="term" value="F:proton-transporting ATPase activity, rotational mechanism"/>
    <property type="evidence" value="ECO:0007669"/>
    <property type="project" value="InterPro"/>
</dbReference>
<comment type="subcellular location">
    <subcellularLocation>
        <location evidence="1">Membrane</location>
        <topology evidence="1">Multi-pass membrane protein</topology>
    </subcellularLocation>
</comment>
<dbReference type="EMBL" id="KQ257450">
    <property type="protein sequence ID" value="KND04802.1"/>
    <property type="molecule type" value="Genomic_DNA"/>
</dbReference>
<keyword evidence="3 11" id="KW-0813">Transport</keyword>
<gene>
    <name evidence="14" type="ORF">SPPG_00504</name>
</gene>
<comment type="function">
    <text evidence="9">Proton-conducting pore forming subunit of the V0 complex of vacuolar(H+)-ATPase (V-ATPase), a multisubunit enzyme composed of a peripheral complex (V1) that hydrolyzes ATP and a membrane integral complex (V0) that translocates protons. V-ATPase is responsible for acidifying and maintaining the pH of intracellular compartments.</text>
</comment>
<dbReference type="GeneID" id="27684226"/>
<keyword evidence="7 11" id="KW-0406">Ion transport</keyword>
<dbReference type="InterPro" id="IPR035921">
    <property type="entry name" value="F/V-ATP_Csub_sf"/>
</dbReference>
<feature type="compositionally biased region" description="Low complexity" evidence="12">
    <location>
        <begin position="26"/>
        <end position="42"/>
    </location>
</feature>
<evidence type="ECO:0000256" key="3">
    <source>
        <dbReference type="ARBA" id="ARBA00022448"/>
    </source>
</evidence>
<dbReference type="CDD" id="cd18177">
    <property type="entry name" value="ATP-synt_Vo_c_ATP6F_rpt1"/>
    <property type="match status" value="1"/>
</dbReference>
<dbReference type="Proteomes" id="UP000053201">
    <property type="component" value="Unassembled WGS sequence"/>
</dbReference>
<dbReference type="OMA" id="TSPYMWG"/>
<keyword evidence="15" id="KW-1185">Reference proteome</keyword>
<dbReference type="FunFam" id="1.20.120.610:FF:000002">
    <property type="entry name" value="V-type proton ATPase proteolipid subunit"/>
    <property type="match status" value="1"/>
</dbReference>
<sequence>MLRRGRGLYTSAPTEDYDDDTYPLLPTSSFQSRFSSSSAPSFPRRHRADRFDPPPIEDPEPIPPPPPEVTVFDMYYSKQAYITYGASLVALVVFLNLIFTGNGEQFNVGRFLTETSPYMWALLGTSLTAGLSVVGAAWGIYTTGSSLLGAAVRAPRIRTKNLISIIFCEVVAIYGLIIAIVFSSKLNDAALAAGETWSRSAYYSGYALFWAGLTVGFANLFCGIAVGITGSTCAIADASDPQLFVKVLVIEIFGSIIGLFGLIIGLLMTSKVREFDVQQG</sequence>
<evidence type="ECO:0000259" key="13">
    <source>
        <dbReference type="Pfam" id="PF00137"/>
    </source>
</evidence>
<feature type="transmembrane region" description="Helical" evidence="11">
    <location>
        <begin position="162"/>
        <end position="183"/>
    </location>
</feature>
<feature type="transmembrane region" description="Helical" evidence="11">
    <location>
        <begin position="81"/>
        <end position="99"/>
    </location>
</feature>
<keyword evidence="5" id="KW-0375">Hydrogen ion transport</keyword>
<dbReference type="PRINTS" id="PR00122">
    <property type="entry name" value="VACATPASE"/>
</dbReference>
<evidence type="ECO:0000313" key="14">
    <source>
        <dbReference type="EMBL" id="KND04802.1"/>
    </source>
</evidence>
<accession>A0A0L0HUM6</accession>
<keyword evidence="4 11" id="KW-0812">Transmembrane</keyword>
<evidence type="ECO:0000256" key="11">
    <source>
        <dbReference type="RuleBase" id="RU363060"/>
    </source>
</evidence>
<dbReference type="PANTHER" id="PTHR10263">
    <property type="entry name" value="V-TYPE PROTON ATPASE PROTEOLIPID SUBUNIT"/>
    <property type="match status" value="1"/>
</dbReference>
<dbReference type="eggNOG" id="KOG0233">
    <property type="taxonomic scope" value="Eukaryota"/>
</dbReference>
<evidence type="ECO:0000256" key="8">
    <source>
        <dbReference type="ARBA" id="ARBA00023136"/>
    </source>
</evidence>
<dbReference type="STRING" id="645134.A0A0L0HUM6"/>
<evidence type="ECO:0000256" key="4">
    <source>
        <dbReference type="ARBA" id="ARBA00022692"/>
    </source>
</evidence>
<dbReference type="CDD" id="cd18178">
    <property type="entry name" value="ATP-synt_Vo_c_ATP6F_rpt2"/>
    <property type="match status" value="1"/>
</dbReference>
<dbReference type="OrthoDB" id="10264021at2759"/>
<comment type="function">
    <text evidence="11">Proton-conducting pore forming of the V0 complex of vacuolar(H+)-ATPase (V-ATPase), a multisubunit enzyme composed of a peripheral complex (V1) that hydrolyzes ATP and a membrane integral complex (V0) that translocates protons. V-ATPase is responsible for acidifying and maintaining the pH of intracellular compartments.</text>
</comment>